<gene>
    <name evidence="3" type="ORF">ACFQGU_06265</name>
</gene>
<dbReference type="Pfam" id="PF21746">
    <property type="entry name" value="DUF6869"/>
    <property type="match status" value="1"/>
</dbReference>
<keyword evidence="4" id="KW-1185">Reference proteome</keyword>
<comment type="caution">
    <text evidence="3">The sequence shown here is derived from an EMBL/GenBank/DDBJ whole genome shotgun (WGS) entry which is preliminary data.</text>
</comment>
<reference evidence="4" key="1">
    <citation type="journal article" date="2019" name="Int. J. Syst. Evol. Microbiol.">
        <title>The Global Catalogue of Microorganisms (GCM) 10K type strain sequencing project: providing services to taxonomists for standard genome sequencing and annotation.</title>
        <authorList>
            <consortium name="The Broad Institute Genomics Platform"/>
            <consortium name="The Broad Institute Genome Sequencing Center for Infectious Disease"/>
            <person name="Wu L."/>
            <person name="Ma J."/>
        </authorList>
    </citation>
    <scope>NUCLEOTIDE SEQUENCE [LARGE SCALE GENOMIC DNA]</scope>
    <source>
        <strain evidence="4">CGMCC 4.7317</strain>
    </source>
</reference>
<feature type="domain" description="DUF6869" evidence="2">
    <location>
        <begin position="30"/>
        <end position="112"/>
    </location>
</feature>
<name>A0ABW1SZI2_9ACTN</name>
<evidence type="ECO:0000313" key="4">
    <source>
        <dbReference type="Proteomes" id="UP001596138"/>
    </source>
</evidence>
<organism evidence="3 4">
    <name type="scientific">Longivirga aurantiaca</name>
    <dbReference type="NCBI Taxonomy" id="1837743"/>
    <lineage>
        <taxon>Bacteria</taxon>
        <taxon>Bacillati</taxon>
        <taxon>Actinomycetota</taxon>
        <taxon>Actinomycetes</taxon>
        <taxon>Sporichthyales</taxon>
        <taxon>Sporichthyaceae</taxon>
        <taxon>Longivirga</taxon>
    </lineage>
</organism>
<proteinExistence type="predicted"/>
<accession>A0ABW1SZI2</accession>
<evidence type="ECO:0000256" key="1">
    <source>
        <dbReference type="SAM" id="MobiDB-lite"/>
    </source>
</evidence>
<dbReference type="Proteomes" id="UP001596138">
    <property type="component" value="Unassembled WGS sequence"/>
</dbReference>
<dbReference type="InterPro" id="IPR049221">
    <property type="entry name" value="DUF6869"/>
</dbReference>
<dbReference type="RefSeq" id="WP_386768180.1">
    <property type="nucleotide sequence ID" value="NZ_JBHSTI010000008.1"/>
</dbReference>
<feature type="region of interest" description="Disordered" evidence="1">
    <location>
        <begin position="122"/>
        <end position="155"/>
    </location>
</feature>
<protein>
    <submittedName>
        <fullName evidence="3">DUF6869 domain-containing protein</fullName>
    </submittedName>
</protein>
<evidence type="ECO:0000313" key="3">
    <source>
        <dbReference type="EMBL" id="MFC6237474.1"/>
    </source>
</evidence>
<dbReference type="EMBL" id="JBHSTI010000008">
    <property type="protein sequence ID" value="MFC6237474.1"/>
    <property type="molecule type" value="Genomic_DNA"/>
</dbReference>
<evidence type="ECO:0000259" key="2">
    <source>
        <dbReference type="Pfam" id="PF21746"/>
    </source>
</evidence>
<sequence>MWSAEQVDEVVWSYRMFDELSRGSANDRRRADTDHWWAWETVNRAVLDGSLPIEVLDEMLHDPDADHAHRVYVAAGPIEDLLSDHPEDYADLIAERCRTDRVWASTVEHVWLEPDDWRELPESLRRLVPGPSGSSSRGGGRRPQPPSGRRPRPGR</sequence>